<comment type="cofactor">
    <cofactor evidence="2">
        <name>[4Fe-4S] cluster</name>
        <dbReference type="ChEBI" id="CHEBI:49883"/>
    </cofactor>
</comment>
<dbReference type="PANTHER" id="PTHR30538:SF1">
    <property type="entry name" value="L-LYSINE 2,3-AMINOMUTASE"/>
    <property type="match status" value="1"/>
</dbReference>
<feature type="binding site" evidence="11">
    <location>
        <position position="119"/>
    </location>
    <ligand>
        <name>[4Fe-4S] cluster</name>
        <dbReference type="ChEBI" id="CHEBI:49883"/>
        <note>4Fe-4S-S-AdoMet</note>
    </ligand>
</feature>
<comment type="cofactor">
    <cofactor evidence="1 12">
        <name>pyridoxal 5'-phosphate</name>
        <dbReference type="ChEBI" id="CHEBI:597326"/>
    </cofactor>
</comment>
<sequence>MSNVKPAQNTAAATLRQPAELVAHGLVPAQELAVLEQVAARYAVAVTPDVAALIDPDDPDDPIARQYIPSAAELDALPGERADPIGDVAHSPVEGIVHRHHDRVLFKLVHVCAVYCRFCFRREMVGPGKDSALSGAAYAAALSYIRAHPEIWEVILTGGDPLMLSPRRLGEIMAELAAIDHVKIIRIHTRLPVADPARISAAMVAALQVEGATVWLALHANHPREMTPAARAACARLVDAGIPMVSQSVLLRGVNDDAATLEALMRAFVECRIKPYYLHHGDLAPGTAHLRTSLADGQALMRQLRGRVSGLCQPDYVLDIPGGYGKAPVGPTYLTPDAPDADAAPTRYRVTDYCGDVHRYPPLP</sequence>
<evidence type="ECO:0000256" key="5">
    <source>
        <dbReference type="ARBA" id="ARBA00022691"/>
    </source>
</evidence>
<evidence type="ECO:0000256" key="11">
    <source>
        <dbReference type="PIRSR" id="PIRSR004911-1"/>
    </source>
</evidence>
<dbReference type="PIRSF" id="PIRSF004911">
    <property type="entry name" value="DUF160"/>
    <property type="match status" value="1"/>
</dbReference>
<evidence type="ECO:0000313" key="14">
    <source>
        <dbReference type="EMBL" id="KIZ41456.1"/>
    </source>
</evidence>
<keyword evidence="9 11" id="KW-0411">Iron-sulfur</keyword>
<dbReference type="SFLD" id="SFLDS00029">
    <property type="entry name" value="Radical_SAM"/>
    <property type="match status" value="1"/>
</dbReference>
<dbReference type="PROSITE" id="PS51918">
    <property type="entry name" value="RADICAL_SAM"/>
    <property type="match status" value="1"/>
</dbReference>
<dbReference type="InterPro" id="IPR013785">
    <property type="entry name" value="Aldolase_TIM"/>
</dbReference>
<feature type="modified residue" description="N6-(pyridoxal phosphate)lysine" evidence="12">
    <location>
        <position position="326"/>
    </location>
</feature>
<evidence type="ECO:0000256" key="6">
    <source>
        <dbReference type="ARBA" id="ARBA00022723"/>
    </source>
</evidence>
<reference evidence="14 15" key="1">
    <citation type="submission" date="2014-11" db="EMBL/GenBank/DDBJ databases">
        <title>Genomics and ecophysiology of heterotrophic nitrogen fixing bacteria isolated from estuarine surface water.</title>
        <authorList>
            <person name="Bentzon-Tilia M."/>
            <person name="Severin I."/>
            <person name="Hansen L.H."/>
            <person name="Riemann L."/>
        </authorList>
    </citation>
    <scope>NUCLEOTIDE SEQUENCE [LARGE SCALE GENOMIC DNA]</scope>
    <source>
        <strain evidence="14 15">BAL398</strain>
    </source>
</reference>
<evidence type="ECO:0000256" key="12">
    <source>
        <dbReference type="PIRSR" id="PIRSR603739-50"/>
    </source>
</evidence>
<gene>
    <name evidence="14" type="ORF">OO17_15205</name>
</gene>
<evidence type="ECO:0000256" key="9">
    <source>
        <dbReference type="ARBA" id="ARBA00023014"/>
    </source>
</evidence>
<keyword evidence="10" id="KW-0413">Isomerase</keyword>
<evidence type="ECO:0000256" key="7">
    <source>
        <dbReference type="ARBA" id="ARBA00022898"/>
    </source>
</evidence>
<keyword evidence="7 12" id="KW-0663">Pyridoxal phosphate</keyword>
<dbReference type="EMBL" id="JXXE01000300">
    <property type="protein sequence ID" value="KIZ41456.1"/>
    <property type="molecule type" value="Genomic_DNA"/>
</dbReference>
<evidence type="ECO:0000256" key="8">
    <source>
        <dbReference type="ARBA" id="ARBA00023004"/>
    </source>
</evidence>
<feature type="domain" description="Radical SAM core" evidence="13">
    <location>
        <begin position="98"/>
        <end position="311"/>
    </location>
</feature>
<dbReference type="Pfam" id="PF04055">
    <property type="entry name" value="Radical_SAM"/>
    <property type="match status" value="1"/>
</dbReference>
<dbReference type="CDD" id="cd01335">
    <property type="entry name" value="Radical_SAM"/>
    <property type="match status" value="1"/>
</dbReference>
<evidence type="ECO:0000256" key="4">
    <source>
        <dbReference type="ARBA" id="ARBA00022485"/>
    </source>
</evidence>
<evidence type="ECO:0000259" key="13">
    <source>
        <dbReference type="PROSITE" id="PS51918"/>
    </source>
</evidence>
<dbReference type="NCBIfam" id="TIGR00238">
    <property type="entry name" value="KamA family radical SAM protein"/>
    <property type="match status" value="1"/>
</dbReference>
<dbReference type="Proteomes" id="UP000032515">
    <property type="component" value="Unassembled WGS sequence"/>
</dbReference>
<dbReference type="NCBIfam" id="TIGR03822">
    <property type="entry name" value="AblA_like_2"/>
    <property type="match status" value="1"/>
</dbReference>
<evidence type="ECO:0000256" key="10">
    <source>
        <dbReference type="ARBA" id="ARBA00023235"/>
    </source>
</evidence>
<keyword evidence="8" id="KW-0408">Iron</keyword>
<evidence type="ECO:0000256" key="1">
    <source>
        <dbReference type="ARBA" id="ARBA00001933"/>
    </source>
</evidence>
<name>A0A0D7ELD3_RHOPL</name>
<dbReference type="GO" id="GO:0051539">
    <property type="term" value="F:4 iron, 4 sulfur cluster binding"/>
    <property type="evidence" value="ECO:0007669"/>
    <property type="project" value="UniProtKB-KW"/>
</dbReference>
<dbReference type="Gene3D" id="3.20.20.70">
    <property type="entry name" value="Aldolase class I"/>
    <property type="match status" value="1"/>
</dbReference>
<accession>A0A0D7ELD3</accession>
<dbReference type="InterPro" id="IPR007197">
    <property type="entry name" value="rSAM"/>
</dbReference>
<evidence type="ECO:0000256" key="2">
    <source>
        <dbReference type="ARBA" id="ARBA00001966"/>
    </source>
</evidence>
<dbReference type="InterPro" id="IPR003739">
    <property type="entry name" value="Lys_aminomutase/Glu_NH3_mut"/>
</dbReference>
<proteinExistence type="inferred from homology"/>
<dbReference type="GO" id="GO:0046872">
    <property type="term" value="F:metal ion binding"/>
    <property type="evidence" value="ECO:0007669"/>
    <property type="project" value="UniProtKB-KW"/>
</dbReference>
<dbReference type="InterPro" id="IPR022447">
    <property type="entry name" value="Lys_aminomutase-rel"/>
</dbReference>
<feature type="binding site" evidence="11">
    <location>
        <position position="112"/>
    </location>
    <ligand>
        <name>[4Fe-4S] cluster</name>
        <dbReference type="ChEBI" id="CHEBI:49883"/>
        <note>4Fe-4S-S-AdoMet</note>
    </ligand>
</feature>
<keyword evidence="5" id="KW-0949">S-adenosyl-L-methionine</keyword>
<dbReference type="GO" id="GO:0016853">
    <property type="term" value="F:isomerase activity"/>
    <property type="evidence" value="ECO:0007669"/>
    <property type="project" value="UniProtKB-KW"/>
</dbReference>
<dbReference type="InterPro" id="IPR058240">
    <property type="entry name" value="rSAM_sf"/>
</dbReference>
<dbReference type="RefSeq" id="WP_044412517.1">
    <property type="nucleotide sequence ID" value="NZ_JXXE01000300.1"/>
</dbReference>
<evidence type="ECO:0000313" key="15">
    <source>
        <dbReference type="Proteomes" id="UP000032515"/>
    </source>
</evidence>
<dbReference type="PATRIC" id="fig|1076.23.peg.3236"/>
<comment type="similarity">
    <text evidence="3">Belongs to the radical SAM superfamily. KamA family.</text>
</comment>
<organism evidence="14 15">
    <name type="scientific">Rhodopseudomonas palustris</name>
    <dbReference type="NCBI Taxonomy" id="1076"/>
    <lineage>
        <taxon>Bacteria</taxon>
        <taxon>Pseudomonadati</taxon>
        <taxon>Pseudomonadota</taxon>
        <taxon>Alphaproteobacteria</taxon>
        <taxon>Hyphomicrobiales</taxon>
        <taxon>Nitrobacteraceae</taxon>
        <taxon>Rhodopseudomonas</taxon>
    </lineage>
</organism>
<dbReference type="OrthoDB" id="9768064at2"/>
<protein>
    <submittedName>
        <fullName evidence="14">Lysine 2,3-aminomutase</fullName>
    </submittedName>
</protein>
<keyword evidence="4 11" id="KW-0004">4Fe-4S</keyword>
<dbReference type="SUPFAM" id="SSF102114">
    <property type="entry name" value="Radical SAM enzymes"/>
    <property type="match status" value="1"/>
</dbReference>
<evidence type="ECO:0000256" key="3">
    <source>
        <dbReference type="ARBA" id="ARBA00008703"/>
    </source>
</evidence>
<dbReference type="STRING" id="1421013.GCA_000504425_00924"/>
<comment type="caution">
    <text evidence="14">The sequence shown here is derived from an EMBL/GenBank/DDBJ whole genome shotgun (WGS) entry which is preliminary data.</text>
</comment>
<dbReference type="AlphaFoldDB" id="A0A0D7ELD3"/>
<dbReference type="PANTHER" id="PTHR30538">
    <property type="entry name" value="LYSINE 2,3-AMINOMUTASE-RELATED"/>
    <property type="match status" value="1"/>
</dbReference>
<feature type="binding site" evidence="11">
    <location>
        <position position="116"/>
    </location>
    <ligand>
        <name>[4Fe-4S] cluster</name>
        <dbReference type="ChEBI" id="CHEBI:49883"/>
        <note>4Fe-4S-S-AdoMet</note>
    </ligand>
</feature>
<keyword evidence="6 11" id="KW-0479">Metal-binding</keyword>